<feature type="compositionally biased region" description="Polar residues" evidence="4">
    <location>
        <begin position="1928"/>
        <end position="1946"/>
    </location>
</feature>
<feature type="compositionally biased region" description="Polar residues" evidence="4">
    <location>
        <begin position="1420"/>
        <end position="1429"/>
    </location>
</feature>
<organism evidence="6 7">
    <name type="scientific">Aplysia californica</name>
    <name type="common">California sea hare</name>
    <dbReference type="NCBI Taxonomy" id="6500"/>
    <lineage>
        <taxon>Eukaryota</taxon>
        <taxon>Metazoa</taxon>
        <taxon>Spiralia</taxon>
        <taxon>Lophotrochozoa</taxon>
        <taxon>Mollusca</taxon>
        <taxon>Gastropoda</taxon>
        <taxon>Heterobranchia</taxon>
        <taxon>Euthyneura</taxon>
        <taxon>Tectipleura</taxon>
        <taxon>Aplysiida</taxon>
        <taxon>Aplysioidea</taxon>
        <taxon>Aplysiidae</taxon>
        <taxon>Aplysia</taxon>
    </lineage>
</organism>
<evidence type="ECO:0000256" key="4">
    <source>
        <dbReference type="SAM" id="MobiDB-lite"/>
    </source>
</evidence>
<gene>
    <name evidence="7" type="primary">LOC101852119</name>
</gene>
<evidence type="ECO:0000259" key="5">
    <source>
        <dbReference type="Pfam" id="PF19028"/>
    </source>
</evidence>
<feature type="domain" description="Spondin-like TSP1" evidence="5">
    <location>
        <begin position="55"/>
        <end position="102"/>
    </location>
</feature>
<evidence type="ECO:0000313" key="7">
    <source>
        <dbReference type="RefSeq" id="XP_012942824.1"/>
    </source>
</evidence>
<dbReference type="InterPro" id="IPR036383">
    <property type="entry name" value="TSP1_rpt_sf"/>
</dbReference>
<feature type="compositionally biased region" description="Basic residues" evidence="4">
    <location>
        <begin position="1993"/>
        <end position="2005"/>
    </location>
</feature>
<sequence length="2243" mass="246016">MEGVTTCARNSGVKSRDVTCELKKSQTRVSSSRCEAEEPTPVASQSCELLCRQDCVVSEFSDWSVCDKTCEMTNRTRTRRVIVPPRHQGSVCPDLSLMEPCDKCTHSYSYQFSEWLPCTTISGSYLNDVKSHPLIGYQTRDIACLQNKGVLASLRHCADKLPHTLLTKYKGCVMPQDCRVSDWSSIRPHNASCIGYDGQIVIGYWIMTRTVEQLPMGDGKPCPPDLVKYVPMSKDEDDIHSLRPCRKAKWIMSSWSTCMSVPGYNHCGTGMQSRMAICVEAGDDGVERPVEESLCPQPKPLVAQSCTMECNWDCSVSQWSAWSTCQSSDCDRQGLRRKRVESQYGQRFRTREILTLPGPGGTPCPHLSEARICDPAPCYSWNVTFGPCEPTTRGGCGDGTQTKKSVCVNRSGVKVRERFCYATQSSEDKWVECYVPCPEDCVLSDWGSWSACPAPCGMQIGARTLRNRKRQILAYHGRNGRPCPPIQSLHESEPCPVLRDCEVYQWETSVWGACTLDSYTPGSPCGMGTQTRTVSCRTAQGVPSVDERCVQRIKPKNSQSCVVECPVDCHVTEWSEWSTCGVTCLPVLARQIYPAQVRRRYVLQYPQNGGLSCPSDMREEQSCIDLPVCQNYYWETTDWSDCILPPVVPLCGQGLRARNVTCIHSDDQRTSQVSINVCLENLGTMPDITDHCYRPCRSECQLSQWSPWTQCGPRCEKTRFRFRRLIGPSKDNPDCRNTDLYPRDQHEECVCNERKPILVGGWSDCIIQSGDGGDRFAPKMSLKSIGGRHRRNNETGLGGFEPYSDCGVGKKYMALSCKSHDLYTPNGPRCAGEEYLKENCSIACPVDCAMSDWSAWTACSSRCGSGVQQRDRRIERHPANGGRKCPLMYGQSKETQARVCHVDCSYYVWRVEDWGPCLPSGGQPCGDGSHSRTIRCVSVGSDSSEMTVDESYCPRTDQPVPTKACSLPCPGDCVMSEWSEWTLCRQPCNGQQTQTRHRQVLRRPAQYASSLACDTKTEERSCERMKNCIEYSWELSDWTSCLVNGGGAECGVGHKERYAICGNERGEKVESYKCEELFGPVTEPLVVSCEIPCDNDCLVSTWSDWSLCSTSCGLGYTKRRRTVVQTPIGNGRKCPEKLEQTKPCFYRGCYTWRVSEWSVCMSQKGVCGSGVQDRNVSCIDDDGRAVNSSKCPLDLEKLVMQTVRPCRVPCPGECKLSEWSEWSDCFVSCEDFEQGFTQGFRARSRAILTRPAPGNAACNGTLWEDQQCTTRTCTWFTWKTGEWDYFHLQRNVWCEQNNGLHVVGGCDETKKPQVELRCFDPVCVEPAQCRDSNTCKCPDEKYLLDIEKESNRTVALCKMNNTIAEGNLEDEKTEMAKSPNIWMYAVITVGTLFVIAVTAALYNMCELFRTGPRPRRKGDTASTTGTIHSVNALPPGTTGTSGEWASGNGGIAGSESLYKQINHSNHRLESGGGSAGGGGSSVEIGVPGGGGGGGGGGGSGEASDNEYAETAMMTSPVYQNSQLPRAMAKTTTTTTPGRGGRSSDAAAALAAAAEADIPDIDAITFAATTATASTTPSTANTNTTALSGGSFTPGGNIPHGVNGNGGVGGASSKVGHGYNNRSDYGDIDSSQLHAASLKHNRRYKKSHSLFPARLAKLFSCTDKSSECMVEDMHSTDHDKASTQCQAMSLTRAHAIENMEMCGGEFYTNTASGFQTHHCMLPKSHDLRPNKLDLQQRRNNYYSESDNIDNAEKRISIPLADEIEREMARMSPMAAQTFTSQNSRDECRSSTESLALSSDLISGRHEGSSQCSLQLGDTAETLTQHDSPSRMDLLMQLQQQQQLRPSSRHIDDSHAHQPRGAPALASSSEVTLASSITKPESSSSAVPGRSAHRLHPVTTNRGSNVATNNKISSNAEVHYDPNLYAIPHSPTNHPQSSSGSLQEQGKTTRGGLGVPAAADQPPFYPLHVQVPPLPVHSVDALLYDEDNRGGNPHHPYHQHHHHHHHPPPPPPPYSRSKSGIVSSSHSPSSFPTDSPRMSRGQPHHYQQHPQQQQQNSQHLHHQDKRGARGREGERAHGKDPSGKRHAPRGGGAISPGGLRTMDSHFPSSPGSRPPAISSSRSSASLPDHLIHSSSPRGGGNATRPNPLLMEKVSQDSGHSTMPLSQSLSPGETSLDKMFLKRSGSGFSPVRVQVSEESGHDSPTPSLCNSCRKELDKVGVNIPYLAGTPDSSSQMSNISGMETSV</sequence>
<feature type="compositionally biased region" description="Polar residues" evidence="4">
    <location>
        <begin position="1864"/>
        <end position="1884"/>
    </location>
</feature>
<keyword evidence="3" id="KW-0325">Glycoprotein</keyword>
<feature type="region of interest" description="Disordered" evidence="4">
    <location>
        <begin position="1921"/>
        <end position="1964"/>
    </location>
</feature>
<feature type="region of interest" description="Disordered" evidence="4">
    <location>
        <begin position="2224"/>
        <end position="2243"/>
    </location>
</feature>
<dbReference type="Pfam" id="PF00090">
    <property type="entry name" value="TSP_1"/>
    <property type="match status" value="3"/>
</dbReference>
<dbReference type="PANTHER" id="PTHR11311">
    <property type="entry name" value="SPONDIN"/>
    <property type="match status" value="1"/>
</dbReference>
<feature type="compositionally biased region" description="Polar residues" evidence="4">
    <location>
        <begin position="2227"/>
        <end position="2243"/>
    </location>
</feature>
<evidence type="ECO:0000313" key="6">
    <source>
        <dbReference type="Proteomes" id="UP000694888"/>
    </source>
</evidence>
<dbReference type="InterPro" id="IPR000884">
    <property type="entry name" value="TSP1_rpt"/>
</dbReference>
<feature type="region of interest" description="Disordered" evidence="4">
    <location>
        <begin position="1412"/>
        <end position="1448"/>
    </location>
</feature>
<feature type="region of interest" description="Disordered" evidence="4">
    <location>
        <begin position="1982"/>
        <end position="2146"/>
    </location>
</feature>
<evidence type="ECO:0000256" key="3">
    <source>
        <dbReference type="ARBA" id="ARBA00023180"/>
    </source>
</evidence>
<keyword evidence="6" id="KW-1185">Reference proteome</keyword>
<dbReference type="Pfam" id="PF19028">
    <property type="entry name" value="TSP1_spondin"/>
    <property type="match status" value="4"/>
</dbReference>
<feature type="compositionally biased region" description="Low complexity" evidence="4">
    <location>
        <begin position="2046"/>
        <end position="2056"/>
    </location>
</feature>
<feature type="compositionally biased region" description="Polar residues" evidence="4">
    <location>
        <begin position="1896"/>
        <end position="1906"/>
    </location>
</feature>
<feature type="region of interest" description="Disordered" evidence="4">
    <location>
        <begin position="1518"/>
        <end position="1545"/>
    </location>
</feature>
<feature type="compositionally biased region" description="Low complexity" evidence="4">
    <location>
        <begin position="2105"/>
        <end position="2125"/>
    </location>
</feature>
<accession>A0ABM1A8F7</accession>
<protein>
    <submittedName>
        <fullName evidence="7">Thrombospondin type-1 domain-containing protein 7A</fullName>
    </submittedName>
</protein>
<proteinExistence type="predicted"/>
<feature type="region of interest" description="Disordered" evidence="4">
    <location>
        <begin position="1836"/>
        <end position="1906"/>
    </location>
</feature>
<dbReference type="Proteomes" id="UP000694888">
    <property type="component" value="Unplaced"/>
</dbReference>
<keyword evidence="2" id="KW-1015">Disulfide bond</keyword>
<dbReference type="Pfam" id="PF19030">
    <property type="entry name" value="TSP1_ADAMTS"/>
    <property type="match status" value="2"/>
</dbReference>
<feature type="region of interest" description="Disordered" evidence="4">
    <location>
        <begin position="1465"/>
        <end position="1504"/>
    </location>
</feature>
<dbReference type="InterPro" id="IPR051418">
    <property type="entry name" value="Spondin/Thrombospondin_T1"/>
</dbReference>
<dbReference type="GeneID" id="101852119"/>
<feature type="compositionally biased region" description="Basic and acidic residues" evidence="4">
    <location>
        <begin position="2063"/>
        <end position="2081"/>
    </location>
</feature>
<feature type="domain" description="Spondin-like TSP1" evidence="5">
    <location>
        <begin position="569"/>
        <end position="626"/>
    </location>
</feature>
<feature type="domain" description="Spondin-like TSP1" evidence="5">
    <location>
        <begin position="848"/>
        <end position="899"/>
    </location>
</feature>
<reference evidence="7" key="1">
    <citation type="submission" date="2025-08" db="UniProtKB">
        <authorList>
            <consortium name="RefSeq"/>
        </authorList>
    </citation>
    <scope>IDENTIFICATION</scope>
</reference>
<dbReference type="RefSeq" id="XP_012942824.1">
    <property type="nucleotide sequence ID" value="XM_013087370.1"/>
</dbReference>
<dbReference type="SMART" id="SM00209">
    <property type="entry name" value="TSP1"/>
    <property type="match status" value="13"/>
</dbReference>
<dbReference type="SUPFAM" id="SSF82895">
    <property type="entry name" value="TSP-1 type 1 repeat"/>
    <property type="match status" value="8"/>
</dbReference>
<evidence type="ECO:0000256" key="2">
    <source>
        <dbReference type="ARBA" id="ARBA00023157"/>
    </source>
</evidence>
<dbReference type="Gene3D" id="2.20.100.10">
    <property type="entry name" value="Thrombospondin type-1 (TSP1) repeat"/>
    <property type="match status" value="8"/>
</dbReference>
<evidence type="ECO:0000256" key="1">
    <source>
        <dbReference type="ARBA" id="ARBA00022729"/>
    </source>
</evidence>
<name>A0ABM1A8F7_APLCA</name>
<dbReference type="PANTHER" id="PTHR11311:SF30">
    <property type="entry name" value="SPONDIN-LIKE TSP1 DOMAIN-CONTAINING PROTEIN"/>
    <property type="match status" value="1"/>
</dbReference>
<dbReference type="InterPro" id="IPR044004">
    <property type="entry name" value="TSP1_spondin_dom"/>
</dbReference>
<feature type="compositionally biased region" description="Low complexity" evidence="4">
    <location>
        <begin position="2013"/>
        <end position="2034"/>
    </location>
</feature>
<feature type="domain" description="Spondin-like TSP1" evidence="5">
    <location>
        <begin position="1097"/>
        <end position="1149"/>
    </location>
</feature>
<dbReference type="PROSITE" id="PS50092">
    <property type="entry name" value="TSP1"/>
    <property type="match status" value="11"/>
</dbReference>
<feature type="compositionally biased region" description="Gly residues" evidence="4">
    <location>
        <begin position="1470"/>
        <end position="1500"/>
    </location>
</feature>
<keyword evidence="1" id="KW-0732">Signal</keyword>